<keyword evidence="1" id="KW-0808">Transferase</keyword>
<dbReference type="GO" id="GO:0003841">
    <property type="term" value="F:1-acylglycerol-3-phosphate O-acyltransferase activity"/>
    <property type="evidence" value="ECO:0007669"/>
    <property type="project" value="TreeGrafter"/>
</dbReference>
<sequence length="200" mass="21588">MSGLYRTGKLLLAPVLRAGFRLRVDGAENIPAEGGFVLCCNHRSVYDPCLLAAACPRPIRFMAKSELFEEHGKAVKKLLLALDAFPVRRDSGDAEAVRTAVSVLKEGGVLGIFPQGRCVPEGVLFQAKAGAALIAEKARVPVLPACVSCQGPLRPLSRAAIRFGTVIPYAELFPDGARKRVREASRKIAEQINLLLEEKV</sequence>
<reference evidence="4" key="2">
    <citation type="journal article" date="2021" name="PeerJ">
        <title>Extensive microbial diversity within the chicken gut microbiome revealed by metagenomics and culture.</title>
        <authorList>
            <person name="Gilroy R."/>
            <person name="Ravi A."/>
            <person name="Getino M."/>
            <person name="Pursley I."/>
            <person name="Horton D.L."/>
            <person name="Alikhan N.F."/>
            <person name="Baker D."/>
            <person name="Gharbi K."/>
            <person name="Hall N."/>
            <person name="Watson M."/>
            <person name="Adriaenssens E.M."/>
            <person name="Foster-Nyarko E."/>
            <person name="Jarju S."/>
            <person name="Secka A."/>
            <person name="Antonio M."/>
            <person name="Oren A."/>
            <person name="Chaudhuri R.R."/>
            <person name="La Ragione R."/>
            <person name="Hildebrand F."/>
            <person name="Pallen M.J."/>
        </authorList>
    </citation>
    <scope>NUCLEOTIDE SEQUENCE</scope>
    <source>
        <strain evidence="4">ChiSjej1B19-7085</strain>
    </source>
</reference>
<evidence type="ECO:0000259" key="3">
    <source>
        <dbReference type="SMART" id="SM00563"/>
    </source>
</evidence>
<organism evidence="4 5">
    <name type="scientific">Candidatus Gallacutalibacter pullicola</name>
    <dbReference type="NCBI Taxonomy" id="2840830"/>
    <lineage>
        <taxon>Bacteria</taxon>
        <taxon>Bacillati</taxon>
        <taxon>Bacillota</taxon>
        <taxon>Clostridia</taxon>
        <taxon>Eubacteriales</taxon>
        <taxon>Candidatus Gallacutalibacter</taxon>
    </lineage>
</organism>
<keyword evidence="2 4" id="KW-0012">Acyltransferase</keyword>
<dbReference type="EMBL" id="DVHF01000122">
    <property type="protein sequence ID" value="HIR57985.1"/>
    <property type="molecule type" value="Genomic_DNA"/>
</dbReference>
<dbReference type="SUPFAM" id="SSF69593">
    <property type="entry name" value="Glycerol-3-phosphate (1)-acyltransferase"/>
    <property type="match status" value="1"/>
</dbReference>
<dbReference type="CDD" id="cd07989">
    <property type="entry name" value="LPLAT_AGPAT-like"/>
    <property type="match status" value="1"/>
</dbReference>
<comment type="caution">
    <text evidence="4">The sequence shown here is derived from an EMBL/GenBank/DDBJ whole genome shotgun (WGS) entry which is preliminary data.</text>
</comment>
<evidence type="ECO:0000256" key="1">
    <source>
        <dbReference type="ARBA" id="ARBA00022679"/>
    </source>
</evidence>
<evidence type="ECO:0000313" key="4">
    <source>
        <dbReference type="EMBL" id="HIR57985.1"/>
    </source>
</evidence>
<evidence type="ECO:0000256" key="2">
    <source>
        <dbReference type="ARBA" id="ARBA00023315"/>
    </source>
</evidence>
<dbReference type="PANTHER" id="PTHR10434:SF11">
    <property type="entry name" value="1-ACYL-SN-GLYCEROL-3-PHOSPHATE ACYLTRANSFERASE"/>
    <property type="match status" value="1"/>
</dbReference>
<protein>
    <submittedName>
        <fullName evidence="4">1-acyl-sn-glycerol-3-phosphate acyltransferase</fullName>
    </submittedName>
</protein>
<dbReference type="InterPro" id="IPR002123">
    <property type="entry name" value="Plipid/glycerol_acylTrfase"/>
</dbReference>
<gene>
    <name evidence="4" type="ORF">IAA54_09975</name>
</gene>
<name>A0A9D1J279_9FIRM</name>
<dbReference type="PANTHER" id="PTHR10434">
    <property type="entry name" value="1-ACYL-SN-GLYCEROL-3-PHOSPHATE ACYLTRANSFERASE"/>
    <property type="match status" value="1"/>
</dbReference>
<dbReference type="GO" id="GO:0006654">
    <property type="term" value="P:phosphatidic acid biosynthetic process"/>
    <property type="evidence" value="ECO:0007669"/>
    <property type="project" value="TreeGrafter"/>
</dbReference>
<feature type="domain" description="Phospholipid/glycerol acyltransferase" evidence="3">
    <location>
        <begin position="36"/>
        <end position="150"/>
    </location>
</feature>
<dbReference type="Pfam" id="PF01553">
    <property type="entry name" value="Acyltransferase"/>
    <property type="match status" value="1"/>
</dbReference>
<accession>A0A9D1J279</accession>
<reference evidence="4" key="1">
    <citation type="submission" date="2020-10" db="EMBL/GenBank/DDBJ databases">
        <authorList>
            <person name="Gilroy R."/>
        </authorList>
    </citation>
    <scope>NUCLEOTIDE SEQUENCE</scope>
    <source>
        <strain evidence="4">ChiSjej1B19-7085</strain>
    </source>
</reference>
<proteinExistence type="predicted"/>
<dbReference type="Proteomes" id="UP000886785">
    <property type="component" value="Unassembled WGS sequence"/>
</dbReference>
<dbReference type="SMART" id="SM00563">
    <property type="entry name" value="PlsC"/>
    <property type="match status" value="1"/>
</dbReference>
<dbReference type="AlphaFoldDB" id="A0A9D1J279"/>
<evidence type="ECO:0000313" key="5">
    <source>
        <dbReference type="Proteomes" id="UP000886785"/>
    </source>
</evidence>